<feature type="transmembrane region" description="Helical" evidence="1">
    <location>
        <begin position="21"/>
        <end position="48"/>
    </location>
</feature>
<dbReference type="GeneID" id="40316026"/>
<evidence type="ECO:0000313" key="2">
    <source>
        <dbReference type="EMBL" id="RNF24900.1"/>
    </source>
</evidence>
<dbReference type="RefSeq" id="XP_029230586.1">
    <property type="nucleotide sequence ID" value="XM_029369341.1"/>
</dbReference>
<reference evidence="2 3" key="1">
    <citation type="journal article" date="2018" name="BMC Genomics">
        <title>Genomic comparison of Trypanosoma conorhini and Trypanosoma rangeli to Trypanosoma cruzi strains of high and low virulence.</title>
        <authorList>
            <person name="Bradwell K.R."/>
            <person name="Koparde V.N."/>
            <person name="Matveyev A.V."/>
            <person name="Serrano M.G."/>
            <person name="Alves J.M."/>
            <person name="Parikh H."/>
            <person name="Huang B."/>
            <person name="Lee V."/>
            <person name="Espinosa-Alvarez O."/>
            <person name="Ortiz P.A."/>
            <person name="Costa-Martins A.G."/>
            <person name="Teixeira M.M."/>
            <person name="Buck G.A."/>
        </authorList>
    </citation>
    <scope>NUCLEOTIDE SEQUENCE [LARGE SCALE GENOMIC DNA]</scope>
    <source>
        <strain evidence="2 3">025E</strain>
    </source>
</reference>
<accession>A0A3S5IU86</accession>
<dbReference type="AlphaFoldDB" id="A0A3S5IU86"/>
<name>A0A3S5IU86_9TRYP</name>
<proteinExistence type="predicted"/>
<dbReference type="EMBL" id="MKKU01000093">
    <property type="protein sequence ID" value="RNF24900.1"/>
    <property type="molecule type" value="Genomic_DNA"/>
</dbReference>
<comment type="caution">
    <text evidence="2">The sequence shown here is derived from an EMBL/GenBank/DDBJ whole genome shotgun (WGS) entry which is preliminary data.</text>
</comment>
<keyword evidence="1" id="KW-1133">Transmembrane helix</keyword>
<keyword evidence="2" id="KW-0808">Transferase</keyword>
<dbReference type="OrthoDB" id="238968at2759"/>
<evidence type="ECO:0000256" key="1">
    <source>
        <dbReference type="SAM" id="Phobius"/>
    </source>
</evidence>
<dbReference type="GO" id="GO:0016740">
    <property type="term" value="F:transferase activity"/>
    <property type="evidence" value="ECO:0007669"/>
    <property type="project" value="UniProtKB-KW"/>
</dbReference>
<evidence type="ECO:0000313" key="3">
    <source>
        <dbReference type="Proteomes" id="UP000284403"/>
    </source>
</evidence>
<keyword evidence="3" id="KW-1185">Reference proteome</keyword>
<gene>
    <name evidence="2" type="ORF">Tco025E_02415</name>
</gene>
<organism evidence="2 3">
    <name type="scientific">Trypanosoma conorhini</name>
    <dbReference type="NCBI Taxonomy" id="83891"/>
    <lineage>
        <taxon>Eukaryota</taxon>
        <taxon>Discoba</taxon>
        <taxon>Euglenozoa</taxon>
        <taxon>Kinetoplastea</taxon>
        <taxon>Metakinetoplastina</taxon>
        <taxon>Trypanosomatida</taxon>
        <taxon>Trypanosomatidae</taxon>
        <taxon>Trypanosoma</taxon>
    </lineage>
</organism>
<keyword evidence="1" id="KW-0812">Transmembrane</keyword>
<protein>
    <submittedName>
        <fullName evidence="2">Putative glycogenin glucosyltransferase</fullName>
    </submittedName>
</protein>
<sequence>MREGKLRALGSALRRRKRFFVFPRLTVCLCLAFVLMAWLSVAFCFSLLPHFKLSGEKRQTEAPVGVTTRLDRVTDPVNELVAATLKQLHHGTYLVTSPLNDGSGEAVKFVFKAECRPASQWHGQQGWSEVAVHHFQRLFYGGDDVPYPRAELARGVVVAVTEAQLRRIVHADQCGVLNGNATTRVLENLVGGKKLLRGAQRGVPGENPRATVLMIGVALTWRDGYSDDSYPASALYAPYFTVPPYNPEVKREPVHRFALYEMSDVMVFDYLLLNADRAFNKNWFRDTATHLHSTLMDNGWAFAGERFGSSVCEVESGLLRCPSPLLTWSRGRRRLWRCLPRAPAKAAAESAAPAEARRPGLLKWCRFRPETVRALKRTREQWITAQHAEESLSHRWVETMRSDVLLAFLLEAYGSQTSRKGFNQALSRYIRGCPSFSAPVPTEGDVTSQKILHALKVGLQHRMDRLVAHVSACLQAHGDAYVYAHDIED</sequence>
<keyword evidence="1" id="KW-0472">Membrane</keyword>
<dbReference type="Proteomes" id="UP000284403">
    <property type="component" value="Unassembled WGS sequence"/>
</dbReference>